<keyword evidence="1" id="KW-0805">Transcription regulation</keyword>
<accession>A0ABT3ZRN9</accession>
<dbReference type="Pfam" id="PF00027">
    <property type="entry name" value="cNMP_binding"/>
    <property type="match status" value="1"/>
</dbReference>
<keyword evidence="3" id="KW-0804">Transcription</keyword>
<evidence type="ECO:0000256" key="3">
    <source>
        <dbReference type="ARBA" id="ARBA00023163"/>
    </source>
</evidence>
<dbReference type="SUPFAM" id="SSF46785">
    <property type="entry name" value="Winged helix' DNA-binding domain"/>
    <property type="match status" value="1"/>
</dbReference>
<dbReference type="InterPro" id="IPR036390">
    <property type="entry name" value="WH_DNA-bd_sf"/>
</dbReference>
<dbReference type="SMART" id="SM00100">
    <property type="entry name" value="cNMP"/>
    <property type="match status" value="1"/>
</dbReference>
<dbReference type="PANTHER" id="PTHR24567:SF75">
    <property type="entry name" value="FUMARATE AND NITRATE REDUCTION REGULATORY PROTEIN"/>
    <property type="match status" value="1"/>
</dbReference>
<reference evidence="5" key="1">
    <citation type="submission" date="2022-11" db="EMBL/GenBank/DDBJ databases">
        <title>Robbsia betulipollinis sp. nov., isolated from pollen of birch (Betula pendula).</title>
        <authorList>
            <person name="Shi H."/>
            <person name="Ambika Manirajan B."/>
            <person name="Ratering S."/>
            <person name="Geissler-Plaum R."/>
            <person name="Schnell S."/>
        </authorList>
    </citation>
    <scope>NUCLEOTIDE SEQUENCE</scope>
    <source>
        <strain evidence="5">Bb-Pol-6</strain>
    </source>
</reference>
<dbReference type="EMBL" id="JAPMXC010000010">
    <property type="protein sequence ID" value="MCY0389213.1"/>
    <property type="molecule type" value="Genomic_DNA"/>
</dbReference>
<comment type="caution">
    <text evidence="5">The sequence shown here is derived from an EMBL/GenBank/DDBJ whole genome shotgun (WGS) entry which is preliminary data.</text>
</comment>
<organism evidence="5 6">
    <name type="scientific">Robbsia betulipollinis</name>
    <dbReference type="NCBI Taxonomy" id="2981849"/>
    <lineage>
        <taxon>Bacteria</taxon>
        <taxon>Pseudomonadati</taxon>
        <taxon>Pseudomonadota</taxon>
        <taxon>Betaproteobacteria</taxon>
        <taxon>Burkholderiales</taxon>
        <taxon>Burkholderiaceae</taxon>
        <taxon>Robbsia</taxon>
    </lineage>
</organism>
<dbReference type="InterPro" id="IPR000595">
    <property type="entry name" value="cNMP-bd_dom"/>
</dbReference>
<proteinExistence type="predicted"/>
<dbReference type="Gene3D" id="1.10.10.10">
    <property type="entry name" value="Winged helix-like DNA-binding domain superfamily/Winged helix DNA-binding domain"/>
    <property type="match status" value="1"/>
</dbReference>
<dbReference type="InterPro" id="IPR050397">
    <property type="entry name" value="Env_Response_Regulators"/>
</dbReference>
<dbReference type="CDD" id="cd00092">
    <property type="entry name" value="HTH_CRP"/>
    <property type="match status" value="1"/>
</dbReference>
<dbReference type="InterPro" id="IPR012318">
    <property type="entry name" value="HTH_CRP"/>
</dbReference>
<evidence type="ECO:0000256" key="2">
    <source>
        <dbReference type="ARBA" id="ARBA00023125"/>
    </source>
</evidence>
<dbReference type="PANTHER" id="PTHR24567">
    <property type="entry name" value="CRP FAMILY TRANSCRIPTIONAL REGULATORY PROTEIN"/>
    <property type="match status" value="1"/>
</dbReference>
<evidence type="ECO:0000256" key="1">
    <source>
        <dbReference type="ARBA" id="ARBA00023015"/>
    </source>
</evidence>
<dbReference type="InterPro" id="IPR036388">
    <property type="entry name" value="WH-like_DNA-bd_sf"/>
</dbReference>
<dbReference type="SUPFAM" id="SSF51206">
    <property type="entry name" value="cAMP-binding domain-like"/>
    <property type="match status" value="1"/>
</dbReference>
<dbReference type="Proteomes" id="UP001082899">
    <property type="component" value="Unassembled WGS sequence"/>
</dbReference>
<gene>
    <name evidence="5" type="ORF">OVY01_18870</name>
</gene>
<dbReference type="InterPro" id="IPR018490">
    <property type="entry name" value="cNMP-bd_dom_sf"/>
</dbReference>
<sequence>MSSSTFSLSDAGAACPGDARPCATSAADLPTEQSGRCSSCAMRNICMPAGLDAQAYARLDEVICTSRRVARGDSLFRAGTPFHSIYAVRVGSFKTVVAHPDGRQQVTRFDLAGDALGLDGIHDDRHTCDAIALEDSVVCIIPFHRLETLCSEVRAMQRHLHKMMSGEIVRESGLMMQLGNMRADERVAAFLLNISQRMKARGYSPTEFNLRMTRDELGSYLGMKLETVSRMFSRFQREALIDARGRLVRILDLERLKAV</sequence>
<evidence type="ECO:0000259" key="4">
    <source>
        <dbReference type="PROSITE" id="PS51063"/>
    </source>
</evidence>
<dbReference type="CDD" id="cd00038">
    <property type="entry name" value="CAP_ED"/>
    <property type="match status" value="1"/>
</dbReference>
<keyword evidence="6" id="KW-1185">Reference proteome</keyword>
<evidence type="ECO:0000313" key="5">
    <source>
        <dbReference type="EMBL" id="MCY0389213.1"/>
    </source>
</evidence>
<dbReference type="InterPro" id="IPR014710">
    <property type="entry name" value="RmlC-like_jellyroll"/>
</dbReference>
<evidence type="ECO:0000313" key="6">
    <source>
        <dbReference type="Proteomes" id="UP001082899"/>
    </source>
</evidence>
<dbReference type="RefSeq" id="WP_267849116.1">
    <property type="nucleotide sequence ID" value="NZ_JAPMXC010000010.1"/>
</dbReference>
<keyword evidence="2" id="KW-0238">DNA-binding</keyword>
<dbReference type="SMART" id="SM00419">
    <property type="entry name" value="HTH_CRP"/>
    <property type="match status" value="1"/>
</dbReference>
<feature type="domain" description="HTH crp-type" evidence="4">
    <location>
        <begin position="181"/>
        <end position="254"/>
    </location>
</feature>
<dbReference type="PROSITE" id="PS51063">
    <property type="entry name" value="HTH_CRP_2"/>
    <property type="match status" value="1"/>
</dbReference>
<protein>
    <submittedName>
        <fullName evidence="5">Helix-turn-helix domain-containing protein</fullName>
    </submittedName>
</protein>
<dbReference type="Pfam" id="PF13545">
    <property type="entry name" value="HTH_Crp_2"/>
    <property type="match status" value="1"/>
</dbReference>
<dbReference type="Gene3D" id="2.60.120.10">
    <property type="entry name" value="Jelly Rolls"/>
    <property type="match status" value="1"/>
</dbReference>
<name>A0ABT3ZRN9_9BURK</name>
<dbReference type="PRINTS" id="PR00034">
    <property type="entry name" value="HTHCRP"/>
</dbReference>